<comment type="caution">
    <text evidence="2">The sequence shown here is derived from an EMBL/GenBank/DDBJ whole genome shotgun (WGS) entry which is preliminary data.</text>
</comment>
<sequence>MGGKRAGFGRVPMEEAILKLQDKWEKLLAERIQKAKSGVLARHNWSTQTSKLVASWQIAPVKTKRVTVISISILISNPLMLLMLGSPIPNGHYGREILINVINHLEPFSDSS</sequence>
<dbReference type="Proteomes" id="UP000826195">
    <property type="component" value="Unassembled WGS sequence"/>
</dbReference>
<feature type="transmembrane region" description="Helical" evidence="1">
    <location>
        <begin position="66"/>
        <end position="85"/>
    </location>
</feature>
<dbReference type="EMBL" id="JAHXZJ010000374">
    <property type="protein sequence ID" value="KAH0561747.1"/>
    <property type="molecule type" value="Genomic_DNA"/>
</dbReference>
<gene>
    <name evidence="2" type="ORF">KQX54_019214</name>
</gene>
<reference evidence="2 3" key="1">
    <citation type="journal article" date="2021" name="J. Hered.">
        <title>A chromosome-level genome assembly of the parasitoid wasp, Cotesia glomerata (Hymenoptera: Braconidae).</title>
        <authorList>
            <person name="Pinto B.J."/>
            <person name="Weis J.J."/>
            <person name="Gamble T."/>
            <person name="Ode P.J."/>
            <person name="Paul R."/>
            <person name="Zaspel J.M."/>
        </authorList>
    </citation>
    <scope>NUCLEOTIDE SEQUENCE [LARGE SCALE GENOMIC DNA]</scope>
    <source>
        <strain evidence="2">CgM1</strain>
    </source>
</reference>
<evidence type="ECO:0000256" key="1">
    <source>
        <dbReference type="SAM" id="Phobius"/>
    </source>
</evidence>
<protein>
    <submittedName>
        <fullName evidence="2">Uncharacterized protein</fullName>
    </submittedName>
</protein>
<keyword evidence="3" id="KW-1185">Reference proteome</keyword>
<dbReference type="AlphaFoldDB" id="A0AAV7IY29"/>
<evidence type="ECO:0000313" key="2">
    <source>
        <dbReference type="EMBL" id="KAH0561747.1"/>
    </source>
</evidence>
<organism evidence="2 3">
    <name type="scientific">Cotesia glomerata</name>
    <name type="common">Lepidopteran parasitic wasp</name>
    <name type="synonym">Apanteles glomeratus</name>
    <dbReference type="NCBI Taxonomy" id="32391"/>
    <lineage>
        <taxon>Eukaryota</taxon>
        <taxon>Metazoa</taxon>
        <taxon>Ecdysozoa</taxon>
        <taxon>Arthropoda</taxon>
        <taxon>Hexapoda</taxon>
        <taxon>Insecta</taxon>
        <taxon>Pterygota</taxon>
        <taxon>Neoptera</taxon>
        <taxon>Endopterygota</taxon>
        <taxon>Hymenoptera</taxon>
        <taxon>Apocrita</taxon>
        <taxon>Ichneumonoidea</taxon>
        <taxon>Braconidae</taxon>
        <taxon>Microgastrinae</taxon>
        <taxon>Cotesia</taxon>
    </lineage>
</organism>
<accession>A0AAV7IY29</accession>
<keyword evidence="1" id="KW-1133">Transmembrane helix</keyword>
<proteinExistence type="predicted"/>
<keyword evidence="1" id="KW-0472">Membrane</keyword>
<keyword evidence="1" id="KW-0812">Transmembrane</keyword>
<name>A0AAV7IY29_COTGL</name>
<evidence type="ECO:0000313" key="3">
    <source>
        <dbReference type="Proteomes" id="UP000826195"/>
    </source>
</evidence>